<dbReference type="GO" id="GO:0005829">
    <property type="term" value="C:cytosol"/>
    <property type="evidence" value="ECO:0007669"/>
    <property type="project" value="TreeGrafter"/>
</dbReference>
<reference evidence="3" key="1">
    <citation type="submission" date="2016-04" db="EMBL/GenBank/DDBJ databases">
        <title>Cephalotus genome sequencing.</title>
        <authorList>
            <person name="Fukushima K."/>
            <person name="Hasebe M."/>
            <person name="Fang X."/>
        </authorList>
    </citation>
    <scope>NUCLEOTIDE SEQUENCE [LARGE SCALE GENOMIC DNA]</scope>
    <source>
        <strain evidence="3">cv. St1</strain>
    </source>
</reference>
<dbReference type="OrthoDB" id="2020758at2759"/>
<dbReference type="InParanoid" id="A0A1Q3CNW5"/>
<dbReference type="InterPro" id="IPR028889">
    <property type="entry name" value="USP"/>
</dbReference>
<dbReference type="Gene3D" id="3.90.70.10">
    <property type="entry name" value="Cysteine proteinases"/>
    <property type="match status" value="1"/>
</dbReference>
<dbReference type="GO" id="GO:0005634">
    <property type="term" value="C:nucleus"/>
    <property type="evidence" value="ECO:0007669"/>
    <property type="project" value="TreeGrafter"/>
</dbReference>
<proteinExistence type="predicted"/>
<dbReference type="InterPro" id="IPR038765">
    <property type="entry name" value="Papain-like_cys_pep_sf"/>
</dbReference>
<protein>
    <submittedName>
        <fullName evidence="2">UCH domain-containing protein</fullName>
    </submittedName>
</protein>
<dbReference type="AlphaFoldDB" id="A0A1Q3CNW5"/>
<dbReference type="GO" id="GO:0004843">
    <property type="term" value="F:cysteine-type deubiquitinase activity"/>
    <property type="evidence" value="ECO:0007669"/>
    <property type="project" value="InterPro"/>
</dbReference>
<sequence length="320" mass="36436">MNYVLQCLILTKPFMYEIQDSHHIMPCDAHTIGFYIICALHSLFISMVNYTSQALYVYKFVHHTSLFSSSFTIFKQEDAHEFLLGVLNPLEMKFDDSSLLSIYKPGHVLNLAKAFFLCHTSSTISCSNCPYTSVQSEPCYGPSLGYTEEMSLFSALSFYTSTKEISDMSCNGCELKVTTKKRVVFEEGVSFLILQLNSSLCPKVNIKGHIDFPLSLVMAQYSFATESLDYDFYGFIVHVGEFASSGHYYAFIFESSSLYKLNNEDIDPVDEHEVLKQEAYILFYKRPAINMNAHPINFDPMSDESSEEQCPIPKGMIHHF</sequence>
<gene>
    <name evidence="2" type="ORF">CFOL_v3_25399</name>
</gene>
<dbReference type="GO" id="GO:0016579">
    <property type="term" value="P:protein deubiquitination"/>
    <property type="evidence" value="ECO:0007669"/>
    <property type="project" value="InterPro"/>
</dbReference>
<dbReference type="Pfam" id="PF00443">
    <property type="entry name" value="UCH"/>
    <property type="match status" value="1"/>
</dbReference>
<dbReference type="InterPro" id="IPR050164">
    <property type="entry name" value="Peptidase_C19"/>
</dbReference>
<evidence type="ECO:0000259" key="1">
    <source>
        <dbReference type="PROSITE" id="PS50235"/>
    </source>
</evidence>
<name>A0A1Q3CNW5_CEPFO</name>
<keyword evidence="3" id="KW-1185">Reference proteome</keyword>
<dbReference type="InterPro" id="IPR001394">
    <property type="entry name" value="Peptidase_C19_UCH"/>
</dbReference>
<evidence type="ECO:0000313" key="3">
    <source>
        <dbReference type="Proteomes" id="UP000187406"/>
    </source>
</evidence>
<dbReference type="PROSITE" id="PS50235">
    <property type="entry name" value="USP_3"/>
    <property type="match status" value="1"/>
</dbReference>
<dbReference type="Proteomes" id="UP000187406">
    <property type="component" value="Unassembled WGS sequence"/>
</dbReference>
<comment type="caution">
    <text evidence="2">The sequence shown here is derived from an EMBL/GenBank/DDBJ whole genome shotgun (WGS) entry which is preliminary data.</text>
</comment>
<dbReference type="EMBL" id="BDDD01002519">
    <property type="protein sequence ID" value="GAV81946.1"/>
    <property type="molecule type" value="Genomic_DNA"/>
</dbReference>
<feature type="domain" description="USP" evidence="1">
    <location>
        <begin position="1"/>
        <end position="287"/>
    </location>
</feature>
<accession>A0A1Q3CNW5</accession>
<dbReference type="PANTHER" id="PTHR24006:SF747">
    <property type="entry name" value="UBIQUITIN CARBOXYL-TERMINAL HYDROLASE 20"/>
    <property type="match status" value="1"/>
</dbReference>
<dbReference type="PANTHER" id="PTHR24006">
    <property type="entry name" value="UBIQUITIN CARBOXYL-TERMINAL HYDROLASE"/>
    <property type="match status" value="1"/>
</dbReference>
<dbReference type="STRING" id="3775.A0A1Q3CNW5"/>
<dbReference type="SUPFAM" id="SSF54001">
    <property type="entry name" value="Cysteine proteinases"/>
    <property type="match status" value="1"/>
</dbReference>
<organism evidence="2 3">
    <name type="scientific">Cephalotus follicularis</name>
    <name type="common">Albany pitcher plant</name>
    <dbReference type="NCBI Taxonomy" id="3775"/>
    <lineage>
        <taxon>Eukaryota</taxon>
        <taxon>Viridiplantae</taxon>
        <taxon>Streptophyta</taxon>
        <taxon>Embryophyta</taxon>
        <taxon>Tracheophyta</taxon>
        <taxon>Spermatophyta</taxon>
        <taxon>Magnoliopsida</taxon>
        <taxon>eudicotyledons</taxon>
        <taxon>Gunneridae</taxon>
        <taxon>Pentapetalae</taxon>
        <taxon>rosids</taxon>
        <taxon>fabids</taxon>
        <taxon>Oxalidales</taxon>
        <taxon>Cephalotaceae</taxon>
        <taxon>Cephalotus</taxon>
    </lineage>
</organism>
<evidence type="ECO:0000313" key="2">
    <source>
        <dbReference type="EMBL" id="GAV81946.1"/>
    </source>
</evidence>